<evidence type="ECO:0000256" key="2">
    <source>
        <dbReference type="ARBA" id="ARBA00022737"/>
    </source>
</evidence>
<dbReference type="InterPro" id="IPR036236">
    <property type="entry name" value="Znf_C2H2_sf"/>
</dbReference>
<dbReference type="FunFam" id="3.30.160.60:FF:000072">
    <property type="entry name" value="zinc finger protein 143 isoform X1"/>
    <property type="match status" value="1"/>
</dbReference>
<keyword evidence="3 5" id="KW-0863">Zinc-finger</keyword>
<dbReference type="SUPFAM" id="SSF57667">
    <property type="entry name" value="beta-beta-alpha zinc fingers"/>
    <property type="match status" value="1"/>
</dbReference>
<accession>A0A0H2RSM9</accession>
<feature type="domain" description="C2H2-type" evidence="7">
    <location>
        <begin position="167"/>
        <end position="194"/>
    </location>
</feature>
<keyword evidence="2" id="KW-0677">Repeat</keyword>
<sequence length="226" mass="24901">MSDGRYTSQNPHSQHVPFHRDDPAYGGRPPHPHSHSTRSPRSSLAYSNTTHPHPAQPGQVPSYPPHGYPTSTHPTTPPMQGYPPNRVRSTSMSLSHHPAHVQSHHHRAPSGQIPAQHSPLSSSHRPDLAHLAGFPPRSRTPGPPASSSHFSGHTSDGMVGASPQRPFQCDLCALSFSRQHDLKRHKETHNGERPYLCNGPCNKTFTRKDALKRHQLSKNCGTVDDH</sequence>
<dbReference type="Pfam" id="PF00096">
    <property type="entry name" value="zf-C2H2"/>
    <property type="match status" value="2"/>
</dbReference>
<dbReference type="AlphaFoldDB" id="A0A0H2RSM9"/>
<dbReference type="OrthoDB" id="8922241at2759"/>
<feature type="domain" description="C2H2-type" evidence="7">
    <location>
        <begin position="195"/>
        <end position="226"/>
    </location>
</feature>
<organism evidence="8 9">
    <name type="scientific">Schizopora paradoxa</name>
    <dbReference type="NCBI Taxonomy" id="27342"/>
    <lineage>
        <taxon>Eukaryota</taxon>
        <taxon>Fungi</taxon>
        <taxon>Dikarya</taxon>
        <taxon>Basidiomycota</taxon>
        <taxon>Agaricomycotina</taxon>
        <taxon>Agaricomycetes</taxon>
        <taxon>Hymenochaetales</taxon>
        <taxon>Schizoporaceae</taxon>
        <taxon>Schizopora</taxon>
    </lineage>
</organism>
<dbReference type="Proteomes" id="UP000053477">
    <property type="component" value="Unassembled WGS sequence"/>
</dbReference>
<dbReference type="InParanoid" id="A0A0H2RSM9"/>
<evidence type="ECO:0000256" key="5">
    <source>
        <dbReference type="PROSITE-ProRule" id="PRU00042"/>
    </source>
</evidence>
<feature type="region of interest" description="Disordered" evidence="6">
    <location>
        <begin position="1"/>
        <end position="162"/>
    </location>
</feature>
<reference evidence="8 9" key="1">
    <citation type="submission" date="2015-04" db="EMBL/GenBank/DDBJ databases">
        <title>Complete genome sequence of Schizopora paradoxa KUC8140, a cosmopolitan wood degrader in East Asia.</title>
        <authorList>
            <consortium name="DOE Joint Genome Institute"/>
            <person name="Min B."/>
            <person name="Park H."/>
            <person name="Jang Y."/>
            <person name="Kim J.-J."/>
            <person name="Kim K.H."/>
            <person name="Pangilinan J."/>
            <person name="Lipzen A."/>
            <person name="Riley R."/>
            <person name="Grigoriev I.V."/>
            <person name="Spatafora J.W."/>
            <person name="Choi I.-G."/>
        </authorList>
    </citation>
    <scope>NUCLEOTIDE SEQUENCE [LARGE SCALE GENOMIC DNA]</scope>
    <source>
        <strain evidence="8 9">KUC8140</strain>
    </source>
</reference>
<feature type="compositionally biased region" description="Polar residues" evidence="6">
    <location>
        <begin position="113"/>
        <end position="123"/>
    </location>
</feature>
<evidence type="ECO:0000256" key="4">
    <source>
        <dbReference type="ARBA" id="ARBA00022833"/>
    </source>
</evidence>
<feature type="compositionally biased region" description="Basic residues" evidence="6">
    <location>
        <begin position="97"/>
        <end position="108"/>
    </location>
</feature>
<dbReference type="PANTHER" id="PTHR23235:SF120">
    <property type="entry name" value="KRUPPEL-LIKE FACTOR 15"/>
    <property type="match status" value="1"/>
</dbReference>
<dbReference type="PROSITE" id="PS50157">
    <property type="entry name" value="ZINC_FINGER_C2H2_2"/>
    <property type="match status" value="2"/>
</dbReference>
<name>A0A0H2RSM9_9AGAM</name>
<evidence type="ECO:0000313" key="9">
    <source>
        <dbReference type="Proteomes" id="UP000053477"/>
    </source>
</evidence>
<keyword evidence="1" id="KW-0479">Metal-binding</keyword>
<dbReference type="InterPro" id="IPR013087">
    <property type="entry name" value="Znf_C2H2_type"/>
</dbReference>
<dbReference type="STRING" id="27342.A0A0H2RSM9"/>
<dbReference type="GO" id="GO:0000978">
    <property type="term" value="F:RNA polymerase II cis-regulatory region sequence-specific DNA binding"/>
    <property type="evidence" value="ECO:0007669"/>
    <property type="project" value="UniProtKB-ARBA"/>
</dbReference>
<evidence type="ECO:0000259" key="7">
    <source>
        <dbReference type="PROSITE" id="PS50157"/>
    </source>
</evidence>
<gene>
    <name evidence="8" type="ORF">SCHPADRAFT_939403</name>
</gene>
<dbReference type="PROSITE" id="PS00028">
    <property type="entry name" value="ZINC_FINGER_C2H2_1"/>
    <property type="match status" value="1"/>
</dbReference>
<keyword evidence="4" id="KW-0862">Zinc</keyword>
<feature type="compositionally biased region" description="Polar residues" evidence="6">
    <location>
        <begin position="145"/>
        <end position="154"/>
    </location>
</feature>
<evidence type="ECO:0000256" key="1">
    <source>
        <dbReference type="ARBA" id="ARBA00022723"/>
    </source>
</evidence>
<protein>
    <recommendedName>
        <fullName evidence="7">C2H2-type domain-containing protein</fullName>
    </recommendedName>
</protein>
<evidence type="ECO:0000313" key="8">
    <source>
        <dbReference type="EMBL" id="KLO14607.1"/>
    </source>
</evidence>
<feature type="compositionally biased region" description="Polar residues" evidence="6">
    <location>
        <begin position="1"/>
        <end position="13"/>
    </location>
</feature>
<dbReference type="Gene3D" id="3.30.160.60">
    <property type="entry name" value="Classic Zinc Finger"/>
    <property type="match status" value="2"/>
</dbReference>
<evidence type="ECO:0000256" key="3">
    <source>
        <dbReference type="ARBA" id="ARBA00022771"/>
    </source>
</evidence>
<keyword evidence="9" id="KW-1185">Reference proteome</keyword>
<dbReference type="GO" id="GO:0000981">
    <property type="term" value="F:DNA-binding transcription factor activity, RNA polymerase II-specific"/>
    <property type="evidence" value="ECO:0007669"/>
    <property type="project" value="TreeGrafter"/>
</dbReference>
<dbReference type="GO" id="GO:0008270">
    <property type="term" value="F:zinc ion binding"/>
    <property type="evidence" value="ECO:0007669"/>
    <property type="project" value="UniProtKB-KW"/>
</dbReference>
<proteinExistence type="predicted"/>
<dbReference type="EMBL" id="KQ085941">
    <property type="protein sequence ID" value="KLO14607.1"/>
    <property type="molecule type" value="Genomic_DNA"/>
</dbReference>
<evidence type="ECO:0000256" key="6">
    <source>
        <dbReference type="SAM" id="MobiDB-lite"/>
    </source>
</evidence>
<dbReference type="PANTHER" id="PTHR23235">
    <property type="entry name" value="KRUEPPEL-LIKE TRANSCRIPTION FACTOR"/>
    <property type="match status" value="1"/>
</dbReference>